<evidence type="ECO:0000256" key="3">
    <source>
        <dbReference type="ARBA" id="ARBA00022835"/>
    </source>
</evidence>
<name>A0A0B7MSM0_9FUNG</name>
<dbReference type="Proteomes" id="UP000054107">
    <property type="component" value="Unassembled WGS sequence"/>
</dbReference>
<dbReference type="GO" id="GO:0006396">
    <property type="term" value="P:RNA processing"/>
    <property type="evidence" value="ECO:0007669"/>
    <property type="project" value="InterPro"/>
</dbReference>
<dbReference type="PANTHER" id="PTHR12686">
    <property type="entry name" value="3'-5' EXORIBONUCLEASE CSL4-RELATED"/>
    <property type="match status" value="1"/>
</dbReference>
<dbReference type="SUPFAM" id="SSF50249">
    <property type="entry name" value="Nucleic acid-binding proteins"/>
    <property type="match status" value="1"/>
</dbReference>
<evidence type="ECO:0000313" key="5">
    <source>
        <dbReference type="EMBL" id="CEP08971.1"/>
    </source>
</evidence>
<evidence type="ECO:0000256" key="2">
    <source>
        <dbReference type="ARBA" id="ARBA00022490"/>
    </source>
</evidence>
<dbReference type="GO" id="GO:0000176">
    <property type="term" value="C:nuclear exosome (RNase complex)"/>
    <property type="evidence" value="ECO:0007669"/>
    <property type="project" value="TreeGrafter"/>
</dbReference>
<protein>
    <recommendedName>
        <fullName evidence="4">S1 motif domain-containing protein</fullName>
    </recommendedName>
</protein>
<dbReference type="EMBL" id="LN720763">
    <property type="protein sequence ID" value="CEP08971.1"/>
    <property type="molecule type" value="Genomic_DNA"/>
</dbReference>
<dbReference type="STRING" id="35722.A0A0B7MSM0"/>
<evidence type="ECO:0000256" key="1">
    <source>
        <dbReference type="ARBA" id="ARBA00004604"/>
    </source>
</evidence>
<dbReference type="InterPro" id="IPR039771">
    <property type="entry name" value="Csl4"/>
</dbReference>
<evidence type="ECO:0000259" key="4">
    <source>
        <dbReference type="PROSITE" id="PS50126"/>
    </source>
</evidence>
<dbReference type="Gene3D" id="2.40.50.100">
    <property type="match status" value="1"/>
</dbReference>
<dbReference type="FunFam" id="2.40.50.140:FF:000223">
    <property type="entry name" value="Chromosome 1, whole genome shotgun sequence"/>
    <property type="match status" value="1"/>
</dbReference>
<keyword evidence="3" id="KW-0271">Exosome</keyword>
<dbReference type="PANTHER" id="PTHR12686:SF8">
    <property type="entry name" value="EXOSOME COMPLEX COMPONENT CSL4"/>
    <property type="match status" value="1"/>
</dbReference>
<dbReference type="InterPro" id="IPR019495">
    <property type="entry name" value="EXOSC1_C"/>
</dbReference>
<evidence type="ECO:0000313" key="6">
    <source>
        <dbReference type="Proteomes" id="UP000054107"/>
    </source>
</evidence>
<dbReference type="InterPro" id="IPR025721">
    <property type="entry name" value="Exosome_cplx_N_dom"/>
</dbReference>
<dbReference type="InterPro" id="IPR003029">
    <property type="entry name" value="S1_domain"/>
</dbReference>
<dbReference type="GO" id="GO:0005737">
    <property type="term" value="C:cytoplasm"/>
    <property type="evidence" value="ECO:0007669"/>
    <property type="project" value="TreeGrafter"/>
</dbReference>
<reference evidence="5 6" key="1">
    <citation type="submission" date="2014-09" db="EMBL/GenBank/DDBJ databases">
        <authorList>
            <person name="Ellenberger Sabrina"/>
        </authorList>
    </citation>
    <scope>NUCLEOTIDE SEQUENCE [LARGE SCALE GENOMIC DNA]</scope>
    <source>
        <strain evidence="5 6">CBS 412.66</strain>
    </source>
</reference>
<proteinExistence type="predicted"/>
<dbReference type="InterPro" id="IPR012340">
    <property type="entry name" value="NA-bd_OB-fold"/>
</dbReference>
<sequence length="190" mass="20674">MAKKAESVTPGQRLGYAADYQQGAGTYEKDGLLYASVVGQRYIDPAKEDELPIMRVSREKEQSAVPEVGSVITGKVIRVAPHQAVIAIMVVGDIPCKEDFMGVIRTQDVRAAEKDKVKIYNSFRPGDIIKAEVISLGDARSYILSTAKNELGVIFATSVAGATMVPISWQEMQCPKTKAIELRKCAKPTV</sequence>
<dbReference type="AlphaFoldDB" id="A0A0B7MSM0"/>
<accession>A0A0B7MSM0</accession>
<organism evidence="5 6">
    <name type="scientific">Parasitella parasitica</name>
    <dbReference type="NCBI Taxonomy" id="35722"/>
    <lineage>
        <taxon>Eukaryota</taxon>
        <taxon>Fungi</taxon>
        <taxon>Fungi incertae sedis</taxon>
        <taxon>Mucoromycota</taxon>
        <taxon>Mucoromycotina</taxon>
        <taxon>Mucoromycetes</taxon>
        <taxon>Mucorales</taxon>
        <taxon>Mucorineae</taxon>
        <taxon>Mucoraceae</taxon>
        <taxon>Parasitella</taxon>
    </lineage>
</organism>
<dbReference type="Pfam" id="PF14382">
    <property type="entry name" value="ECR1_N"/>
    <property type="match status" value="1"/>
</dbReference>
<dbReference type="OrthoDB" id="440760at2759"/>
<dbReference type="Pfam" id="PF10447">
    <property type="entry name" value="EXOSC1"/>
    <property type="match status" value="1"/>
</dbReference>
<feature type="domain" description="S1 motif" evidence="4">
    <location>
        <begin position="69"/>
        <end position="148"/>
    </location>
</feature>
<dbReference type="NCBIfam" id="NF034126">
    <property type="entry name" value="PRK09521.1"/>
    <property type="match status" value="1"/>
</dbReference>
<dbReference type="CDD" id="cd05791">
    <property type="entry name" value="S1_CSL4"/>
    <property type="match status" value="1"/>
</dbReference>
<dbReference type="PROSITE" id="PS50126">
    <property type="entry name" value="S1"/>
    <property type="match status" value="1"/>
</dbReference>
<dbReference type="GO" id="GO:0003723">
    <property type="term" value="F:RNA binding"/>
    <property type="evidence" value="ECO:0007669"/>
    <property type="project" value="InterPro"/>
</dbReference>
<comment type="subcellular location">
    <subcellularLocation>
        <location evidence="1">Nucleus</location>
        <location evidence="1">Nucleolus</location>
    </subcellularLocation>
</comment>
<gene>
    <name evidence="5" type="primary">PARPA_02389.1 scaffold 4223</name>
</gene>
<keyword evidence="2" id="KW-0963">Cytoplasm</keyword>
<dbReference type="Gene3D" id="2.40.50.140">
    <property type="entry name" value="Nucleic acid-binding proteins"/>
    <property type="match status" value="1"/>
</dbReference>
<keyword evidence="6" id="KW-1185">Reference proteome</keyword>
<dbReference type="SMART" id="SM00316">
    <property type="entry name" value="S1"/>
    <property type="match status" value="1"/>
</dbReference>
<dbReference type="GO" id="GO:0005730">
    <property type="term" value="C:nucleolus"/>
    <property type="evidence" value="ECO:0007669"/>
    <property type="project" value="UniProtKB-SubCell"/>
</dbReference>
<dbReference type="SUPFAM" id="SSF110324">
    <property type="entry name" value="Ribosomal L27 protein-like"/>
    <property type="match status" value="1"/>
</dbReference>